<proteinExistence type="predicted"/>
<protein>
    <submittedName>
        <fullName evidence="1">Uncharacterized protein</fullName>
    </submittedName>
</protein>
<dbReference type="EMBL" id="BPVZ01000001">
    <property type="protein sequence ID" value="GKU85890.1"/>
    <property type="molecule type" value="Genomic_DNA"/>
</dbReference>
<evidence type="ECO:0000313" key="1">
    <source>
        <dbReference type="EMBL" id="GKU85890.1"/>
    </source>
</evidence>
<evidence type="ECO:0000313" key="2">
    <source>
        <dbReference type="Proteomes" id="UP001054252"/>
    </source>
</evidence>
<name>A0AAV5HGC4_9ROSI</name>
<gene>
    <name evidence="1" type="ORF">SLEP1_g494</name>
</gene>
<reference evidence="1 2" key="1">
    <citation type="journal article" date="2021" name="Commun. Biol.">
        <title>The genome of Shorea leprosula (Dipterocarpaceae) highlights the ecological relevance of drought in aseasonal tropical rainforests.</title>
        <authorList>
            <person name="Ng K.K.S."/>
            <person name="Kobayashi M.J."/>
            <person name="Fawcett J.A."/>
            <person name="Hatakeyama M."/>
            <person name="Paape T."/>
            <person name="Ng C.H."/>
            <person name="Ang C.C."/>
            <person name="Tnah L.H."/>
            <person name="Lee C.T."/>
            <person name="Nishiyama T."/>
            <person name="Sese J."/>
            <person name="O'Brien M.J."/>
            <person name="Copetti D."/>
            <person name="Mohd Noor M.I."/>
            <person name="Ong R.C."/>
            <person name="Putra M."/>
            <person name="Sireger I.Z."/>
            <person name="Indrioko S."/>
            <person name="Kosugi Y."/>
            <person name="Izuno A."/>
            <person name="Isagi Y."/>
            <person name="Lee S.L."/>
            <person name="Shimizu K.K."/>
        </authorList>
    </citation>
    <scope>NUCLEOTIDE SEQUENCE [LARGE SCALE GENOMIC DNA]</scope>
    <source>
        <strain evidence="1">214</strain>
    </source>
</reference>
<dbReference type="Proteomes" id="UP001054252">
    <property type="component" value="Unassembled WGS sequence"/>
</dbReference>
<keyword evidence="2" id="KW-1185">Reference proteome</keyword>
<accession>A0AAV5HGC4</accession>
<organism evidence="1 2">
    <name type="scientific">Rubroshorea leprosula</name>
    <dbReference type="NCBI Taxonomy" id="152421"/>
    <lineage>
        <taxon>Eukaryota</taxon>
        <taxon>Viridiplantae</taxon>
        <taxon>Streptophyta</taxon>
        <taxon>Embryophyta</taxon>
        <taxon>Tracheophyta</taxon>
        <taxon>Spermatophyta</taxon>
        <taxon>Magnoliopsida</taxon>
        <taxon>eudicotyledons</taxon>
        <taxon>Gunneridae</taxon>
        <taxon>Pentapetalae</taxon>
        <taxon>rosids</taxon>
        <taxon>malvids</taxon>
        <taxon>Malvales</taxon>
        <taxon>Dipterocarpaceae</taxon>
        <taxon>Rubroshorea</taxon>
    </lineage>
</organism>
<dbReference type="AlphaFoldDB" id="A0AAV5HGC4"/>
<sequence length="59" mass="6662">MGGISLEVCKRRHGDILNCPNQGRDTCLAKRNQALFFFSIHEFRSIGMQKGPSDTYTSK</sequence>
<comment type="caution">
    <text evidence="1">The sequence shown here is derived from an EMBL/GenBank/DDBJ whole genome shotgun (WGS) entry which is preliminary data.</text>
</comment>